<reference evidence="5" key="1">
    <citation type="submission" date="2020-10" db="EMBL/GenBank/DDBJ databases">
        <title>Genome-based taxonomic classification of the species Anabaenopsis elenkinii.</title>
        <authorList>
            <person name="Delbaje E."/>
            <person name="Andreote A.P.D."/>
            <person name="Pellegrinetti T.A."/>
            <person name="Cruz R.B."/>
            <person name="Branco L.H.Z."/>
            <person name="Fiore M.F."/>
        </authorList>
    </citation>
    <scope>NUCLEOTIDE SEQUENCE [LARGE SCALE GENOMIC DNA]</scope>
    <source>
        <strain evidence="5">CCIBt3563</strain>
    </source>
</reference>
<gene>
    <name evidence="4" type="ORF">IM676_06205</name>
</gene>
<feature type="transmembrane region" description="Helical" evidence="2">
    <location>
        <begin position="51"/>
        <end position="74"/>
    </location>
</feature>
<proteinExistence type="predicted"/>
<feature type="region of interest" description="Disordered" evidence="1">
    <location>
        <begin position="87"/>
        <end position="112"/>
    </location>
</feature>
<dbReference type="KEGG" id="aee:IM676_06205"/>
<dbReference type="RefSeq" id="WP_200989404.1">
    <property type="nucleotide sequence ID" value="NZ_CP063311.1"/>
</dbReference>
<evidence type="ECO:0000259" key="3">
    <source>
        <dbReference type="PROSITE" id="PS51782"/>
    </source>
</evidence>
<dbReference type="Proteomes" id="UP000593846">
    <property type="component" value="Chromosome"/>
</dbReference>
<keyword evidence="2" id="KW-0472">Membrane</keyword>
<dbReference type="InterPro" id="IPR036779">
    <property type="entry name" value="LysM_dom_sf"/>
</dbReference>
<organism evidence="4 5">
    <name type="scientific">Anabaenopsis elenkinii CCIBt3563</name>
    <dbReference type="NCBI Taxonomy" id="2779889"/>
    <lineage>
        <taxon>Bacteria</taxon>
        <taxon>Bacillati</taxon>
        <taxon>Cyanobacteriota</taxon>
        <taxon>Cyanophyceae</taxon>
        <taxon>Nostocales</taxon>
        <taxon>Nodulariaceae</taxon>
        <taxon>Anabaenopsis</taxon>
    </lineage>
</organism>
<accession>A0A7S6RFC0</accession>
<evidence type="ECO:0000313" key="5">
    <source>
        <dbReference type="Proteomes" id="UP000593846"/>
    </source>
</evidence>
<keyword evidence="5" id="KW-1185">Reference proteome</keyword>
<protein>
    <submittedName>
        <fullName evidence="4">Peptigoglycan-binding protein LysM</fullName>
    </submittedName>
</protein>
<dbReference type="Gene3D" id="3.10.350.10">
    <property type="entry name" value="LysM domain"/>
    <property type="match status" value="1"/>
</dbReference>
<keyword evidence="2" id="KW-1133">Transmembrane helix</keyword>
<dbReference type="AlphaFoldDB" id="A0A7S6RFC0"/>
<evidence type="ECO:0000313" key="4">
    <source>
        <dbReference type="EMBL" id="QOV23871.1"/>
    </source>
</evidence>
<dbReference type="InterPro" id="IPR018392">
    <property type="entry name" value="LysM"/>
</dbReference>
<name>A0A7S6RFC0_9CYAN</name>
<keyword evidence="2" id="KW-0812">Transmembrane</keyword>
<evidence type="ECO:0000256" key="1">
    <source>
        <dbReference type="SAM" id="MobiDB-lite"/>
    </source>
</evidence>
<evidence type="ECO:0000256" key="2">
    <source>
        <dbReference type="SAM" id="Phobius"/>
    </source>
</evidence>
<dbReference type="PROSITE" id="PS51782">
    <property type="entry name" value="LYSM"/>
    <property type="match status" value="1"/>
</dbReference>
<dbReference type="CDD" id="cd00118">
    <property type="entry name" value="LysM"/>
    <property type="match status" value="1"/>
</dbReference>
<sequence>MTIKLNCPVCGYQGIESNTCPNCDTDVAVIRMLLELPPVENRAAIFNLSRWQLTAALLLLLCGFGLASWGGLIFPQPLTVMSDSSVVVDSNDPPEPPATPLEPAQPTTYTVKSGDNLSSITETLCGKGVHFAVMVTANPQLKGREDHIDVGEVFKLPNCQEGN</sequence>
<feature type="domain" description="LysM" evidence="3">
    <location>
        <begin position="107"/>
        <end position="156"/>
    </location>
</feature>
<dbReference type="EMBL" id="CP063311">
    <property type="protein sequence ID" value="QOV23871.1"/>
    <property type="molecule type" value="Genomic_DNA"/>
</dbReference>